<dbReference type="GO" id="GO:0006006">
    <property type="term" value="P:glucose metabolic process"/>
    <property type="evidence" value="ECO:0007669"/>
    <property type="project" value="UniProtKB-KW"/>
</dbReference>
<dbReference type="PRINTS" id="PR00079">
    <property type="entry name" value="G6PDHDRGNASE"/>
</dbReference>
<evidence type="ECO:0000256" key="1">
    <source>
        <dbReference type="ARBA" id="ARBA00004937"/>
    </source>
</evidence>
<evidence type="ECO:0000256" key="2">
    <source>
        <dbReference type="ARBA" id="ARBA00022526"/>
    </source>
</evidence>
<dbReference type="InterPro" id="IPR001282">
    <property type="entry name" value="G6P_DH"/>
</dbReference>
<reference evidence="9" key="1">
    <citation type="journal article" date="2015" name="Nature">
        <title>Complex archaea that bridge the gap between prokaryotes and eukaryotes.</title>
        <authorList>
            <person name="Spang A."/>
            <person name="Saw J.H."/>
            <person name="Jorgensen S.L."/>
            <person name="Zaremba-Niedzwiedzka K."/>
            <person name="Martijn J."/>
            <person name="Lind A.E."/>
            <person name="van Eijk R."/>
            <person name="Schleper C."/>
            <person name="Guy L."/>
            <person name="Ettema T.J."/>
        </authorList>
    </citation>
    <scope>NUCLEOTIDE SEQUENCE</scope>
</reference>
<keyword evidence="2" id="KW-0313">Glucose metabolism</keyword>
<keyword evidence="5" id="KW-0119">Carbohydrate metabolism</keyword>
<evidence type="ECO:0008006" key="10">
    <source>
        <dbReference type="Google" id="ProtNLM"/>
    </source>
</evidence>
<comment type="caution">
    <text evidence="9">The sequence shown here is derived from an EMBL/GenBank/DDBJ whole genome shotgun (WGS) entry which is preliminary data.</text>
</comment>
<accession>A0A0F9MKH5</accession>
<dbReference type="InterPro" id="IPR022675">
    <property type="entry name" value="G6P_DH_C"/>
</dbReference>
<evidence type="ECO:0000259" key="8">
    <source>
        <dbReference type="Pfam" id="PF02781"/>
    </source>
</evidence>
<name>A0A0F9MKH5_9ZZZZ</name>
<feature type="domain" description="Glucose-6-phosphate dehydrogenase NAD-binding" evidence="7">
    <location>
        <begin position="42"/>
        <end position="224"/>
    </location>
</feature>
<feature type="compositionally biased region" description="Polar residues" evidence="6">
    <location>
        <begin position="1"/>
        <end position="12"/>
    </location>
</feature>
<dbReference type="NCBIfam" id="TIGR00871">
    <property type="entry name" value="zwf"/>
    <property type="match status" value="1"/>
</dbReference>
<dbReference type="Pfam" id="PF00479">
    <property type="entry name" value="G6PD_N"/>
    <property type="match status" value="1"/>
</dbReference>
<dbReference type="PANTHER" id="PTHR23429:SF0">
    <property type="entry name" value="GLUCOSE-6-PHOSPHATE 1-DEHYDROGENASE"/>
    <property type="match status" value="1"/>
</dbReference>
<dbReference type="SUPFAM" id="SSF51735">
    <property type="entry name" value="NAD(P)-binding Rossmann-fold domains"/>
    <property type="match status" value="1"/>
</dbReference>
<evidence type="ECO:0000256" key="5">
    <source>
        <dbReference type="ARBA" id="ARBA00023277"/>
    </source>
</evidence>
<dbReference type="InterPro" id="IPR022674">
    <property type="entry name" value="G6P_DH_NAD-bd"/>
</dbReference>
<organism evidence="9">
    <name type="scientific">marine sediment metagenome</name>
    <dbReference type="NCBI Taxonomy" id="412755"/>
    <lineage>
        <taxon>unclassified sequences</taxon>
        <taxon>metagenomes</taxon>
        <taxon>ecological metagenomes</taxon>
    </lineage>
</organism>
<dbReference type="EMBL" id="LAZR01008669">
    <property type="protein sequence ID" value="KKM77270.1"/>
    <property type="molecule type" value="Genomic_DNA"/>
</dbReference>
<dbReference type="InterPro" id="IPR036291">
    <property type="entry name" value="NAD(P)-bd_dom_sf"/>
</dbReference>
<dbReference type="PANTHER" id="PTHR23429">
    <property type="entry name" value="GLUCOSE-6-PHOSPHATE 1-DEHYDROGENASE G6PD"/>
    <property type="match status" value="1"/>
</dbReference>
<evidence type="ECO:0000256" key="4">
    <source>
        <dbReference type="ARBA" id="ARBA00023002"/>
    </source>
</evidence>
<dbReference type="Gene3D" id="3.40.50.720">
    <property type="entry name" value="NAD(P)-binding Rossmann-like Domain"/>
    <property type="match status" value="1"/>
</dbReference>
<comment type="pathway">
    <text evidence="1">Carbohydrate degradation; pentose phosphate pathway; D-ribulose 5-phosphate from D-glucose 6-phosphate (oxidative stage): step 1/3.</text>
</comment>
<dbReference type="Gene3D" id="3.30.360.10">
    <property type="entry name" value="Dihydrodipicolinate Reductase, domain 2"/>
    <property type="match status" value="1"/>
</dbReference>
<evidence type="ECO:0000256" key="3">
    <source>
        <dbReference type="ARBA" id="ARBA00022857"/>
    </source>
</evidence>
<protein>
    <recommendedName>
        <fullName evidence="10">Glucose-6-phosphate 1-dehydrogenase</fullName>
    </recommendedName>
</protein>
<dbReference type="SUPFAM" id="SSF55347">
    <property type="entry name" value="Glyceraldehyde-3-phosphate dehydrogenase-like, C-terminal domain"/>
    <property type="match status" value="1"/>
</dbReference>
<evidence type="ECO:0000259" key="7">
    <source>
        <dbReference type="Pfam" id="PF00479"/>
    </source>
</evidence>
<dbReference type="GO" id="GO:0050661">
    <property type="term" value="F:NADP binding"/>
    <property type="evidence" value="ECO:0007669"/>
    <property type="project" value="InterPro"/>
</dbReference>
<evidence type="ECO:0000256" key="6">
    <source>
        <dbReference type="SAM" id="MobiDB-lite"/>
    </source>
</evidence>
<keyword evidence="3" id="KW-0521">NADP</keyword>
<dbReference type="Pfam" id="PF02781">
    <property type="entry name" value="G6PD_C"/>
    <property type="match status" value="1"/>
</dbReference>
<dbReference type="GO" id="GO:0009051">
    <property type="term" value="P:pentose-phosphate shunt, oxidative branch"/>
    <property type="evidence" value="ECO:0007669"/>
    <property type="project" value="TreeGrafter"/>
</dbReference>
<feature type="region of interest" description="Disordered" evidence="6">
    <location>
        <begin position="1"/>
        <end position="29"/>
    </location>
</feature>
<dbReference type="GO" id="GO:0005829">
    <property type="term" value="C:cytosol"/>
    <property type="evidence" value="ECO:0007669"/>
    <property type="project" value="TreeGrafter"/>
</dbReference>
<evidence type="ECO:0000313" key="9">
    <source>
        <dbReference type="EMBL" id="KKM77270.1"/>
    </source>
</evidence>
<dbReference type="HAMAP" id="MF_00966">
    <property type="entry name" value="G6PD"/>
    <property type="match status" value="1"/>
</dbReference>
<proteinExistence type="inferred from homology"/>
<feature type="domain" description="Glucose-6-phosphate dehydrogenase C-terminal" evidence="8">
    <location>
        <begin position="226"/>
        <end position="523"/>
    </location>
</feature>
<gene>
    <name evidence="9" type="ORF">LCGC14_1371790</name>
</gene>
<dbReference type="PIRSF" id="PIRSF000110">
    <property type="entry name" value="G6PD"/>
    <property type="match status" value="1"/>
</dbReference>
<dbReference type="GO" id="GO:0004345">
    <property type="term" value="F:glucose-6-phosphate dehydrogenase activity"/>
    <property type="evidence" value="ECO:0007669"/>
    <property type="project" value="InterPro"/>
</dbReference>
<sequence length="525" mass="59469">MTPSSNKTHNNKTPPPIKGRVGPQEASGDNCRLETPGAFGLIVFGASGDLSKRKIMPAVFRLQTLGLLPDDFYILGSGRSDIADEGFRSTIKESLEKSLPRNFNEKNWEAFSSRLYYQSIGYDDLEAYAALKKRIDSIEPNYQTGGNRIFYLAVPPHVYEPAIGHLVAAGLAKENKGYTRIVIEKPFGHDLESSRSLNTRIAAGFGEHQVYRMDHYLAKETVQNILMFRFANSIFEPLWNNRFVDHVQITVSESLGVEHRAGYYERSGVIRDMFQNHILQLLALTAMEPPSSLDADSIRDEKVKVFRSVRPFDLDRLEDTIVVGQYGQGAVDGSLVDAYRDEPGVTPNSTTPTYCAMKVFVDNWRWNGVPFYMRSGKRLKRRMAEIAVSFKAPPHQMFDAMLGEHIEPNVLVMRIQPDEGVELSFQTKQPGSRVCLTPVEMDFSYQNVFSLEAYERILLDCMAGERLLFVREDGVEATWGMLTPVINRLEERPRPEEFPNYAAGSQGPDNALAMMVKDSRRWRRI</sequence>
<keyword evidence="4" id="KW-0560">Oxidoreductase</keyword>
<dbReference type="AlphaFoldDB" id="A0A0F9MKH5"/>